<dbReference type="Proteomes" id="UP000293331">
    <property type="component" value="Unassembled WGS sequence"/>
</dbReference>
<name>A0A4Q5LQI2_9SPHI</name>
<dbReference type="NCBIfam" id="TIGR01646">
    <property type="entry name" value="vgr_GE"/>
    <property type="match status" value="1"/>
</dbReference>
<dbReference type="SUPFAM" id="SSF69255">
    <property type="entry name" value="gp5 N-terminal domain-like"/>
    <property type="match status" value="1"/>
</dbReference>
<dbReference type="EMBL" id="SEWG01000002">
    <property type="protein sequence ID" value="RYU91647.1"/>
    <property type="molecule type" value="Genomic_DNA"/>
</dbReference>
<reference evidence="2 3" key="1">
    <citation type="submission" date="2019-02" db="EMBL/GenBank/DDBJ databases">
        <title>Bacterial novel species Mucilaginibacter sp. 17JY9-4 isolated from soil.</title>
        <authorList>
            <person name="Jung H.-Y."/>
        </authorList>
    </citation>
    <scope>NUCLEOTIDE SEQUENCE [LARGE SCALE GENOMIC DNA]</scope>
    <source>
        <strain evidence="2 3">17JY9-4</strain>
    </source>
</reference>
<proteinExistence type="predicted"/>
<dbReference type="Pfam" id="PF04717">
    <property type="entry name" value="Phage_base_V"/>
    <property type="match status" value="1"/>
</dbReference>
<dbReference type="SUPFAM" id="SSF69349">
    <property type="entry name" value="Phage fibre proteins"/>
    <property type="match status" value="1"/>
</dbReference>
<protein>
    <submittedName>
        <fullName evidence="2">Type VI secretion system tip protein VgrG</fullName>
    </submittedName>
</protein>
<evidence type="ECO:0000313" key="2">
    <source>
        <dbReference type="EMBL" id="RYU91647.1"/>
    </source>
</evidence>
<evidence type="ECO:0000313" key="3">
    <source>
        <dbReference type="Proteomes" id="UP000293331"/>
    </source>
</evidence>
<accession>A0A4Q5LQI2</accession>
<gene>
    <name evidence="2" type="primary">vgrG</name>
    <name evidence="2" type="ORF">EWM62_06825</name>
</gene>
<dbReference type="InterPro" id="IPR037026">
    <property type="entry name" value="Vgr_OB-fold_dom_sf"/>
</dbReference>
<organism evidence="2 3">
    <name type="scientific">Mucilaginibacter terrigena</name>
    <dbReference type="NCBI Taxonomy" id="2492395"/>
    <lineage>
        <taxon>Bacteria</taxon>
        <taxon>Pseudomonadati</taxon>
        <taxon>Bacteroidota</taxon>
        <taxon>Sphingobacteriia</taxon>
        <taxon>Sphingobacteriales</taxon>
        <taxon>Sphingobacteriaceae</taxon>
        <taxon>Mucilaginibacter</taxon>
    </lineage>
</organism>
<sequence>MSQPTNIASGGLASFSVTAGGSPVPDTVRILSVKVEKRVNRVSSARIIILDGEADTGLFDVSSSATFVPGAAIAIQAGYDADEKVIFKGIVTGQRIVINDTVGSALEVECRDQSINMTVVRKCLTFSQQADSDIISSIIGNYSGLSANVTSTSTQWPEQVQYYTTDWDFMLARAEVNGLVVTTIDGKVSVIKPDASTDPVLTIAYGNNLLEFDADLNAMTQLPGVNATTWDYKNQAVSTASAENQITGPGNLSSADLAGMVGISEYQLQTTAPMETADLTGWCNAQVIKSEYSKIQGRVLYQGSALADIATYIALQGLGDRFNGNHFVSGITHNLSDGNWISEASLGLSPAWFTDEPDVMAAPASGLLPGARGLLNGTVKQISDDPDSQYRILVSVPLFDQNGAGIWARLSNFYSTANAGAFFLPEVGDEVVLGFLNEDPRYPVILGSMYSGTSIKPYNTLQPDQNNTLKAIVSKSGLFIQFDDENIVLTMNTPDKNMMIFSDKDKQITIQDENNNSIVMSSSGITIKSEKDINIQADQKVNITGSQGITLKAEGGDVEISGINIKETADSQYSAMGSETAQINSGMELTLKSAMIMIN</sequence>
<dbReference type="SUPFAM" id="SSF69279">
    <property type="entry name" value="Phage tail proteins"/>
    <property type="match status" value="1"/>
</dbReference>
<dbReference type="AlphaFoldDB" id="A0A4Q5LQI2"/>
<dbReference type="RefSeq" id="WP_129875904.1">
    <property type="nucleotide sequence ID" value="NZ_SEWG01000002.1"/>
</dbReference>
<dbReference type="OrthoDB" id="1907165at2"/>
<dbReference type="InterPro" id="IPR006531">
    <property type="entry name" value="Gp5/Vgr_OB"/>
</dbReference>
<feature type="domain" description="Gp5/Type VI secretion system Vgr protein OB-fold" evidence="1">
    <location>
        <begin position="376"/>
        <end position="450"/>
    </location>
</feature>
<dbReference type="Gene3D" id="2.40.50.230">
    <property type="entry name" value="Gp5 N-terminal domain"/>
    <property type="match status" value="1"/>
</dbReference>
<comment type="caution">
    <text evidence="2">The sequence shown here is derived from an EMBL/GenBank/DDBJ whole genome shotgun (WGS) entry which is preliminary data.</text>
</comment>
<evidence type="ECO:0000259" key="1">
    <source>
        <dbReference type="Pfam" id="PF04717"/>
    </source>
</evidence>
<keyword evidence="3" id="KW-1185">Reference proteome</keyword>
<dbReference type="InterPro" id="IPR006533">
    <property type="entry name" value="T6SS_Vgr_RhsGE"/>
</dbReference>